<dbReference type="GeneID" id="60659628"/>
<evidence type="ECO:0000313" key="2">
    <source>
        <dbReference type="EMBL" id="ALQ35923.1"/>
    </source>
</evidence>
<dbReference type="RefSeq" id="WP_029492281.1">
    <property type="nucleotide sequence ID" value="NZ_ATKH01000014.1"/>
</dbReference>
<name>A0AAC8WKW0_9FUSO</name>
<feature type="transmembrane region" description="Helical" evidence="1">
    <location>
        <begin position="166"/>
        <end position="184"/>
    </location>
</feature>
<gene>
    <name evidence="2" type="ORF">RN92_08415</name>
</gene>
<dbReference type="EMBL" id="CP013336">
    <property type="protein sequence ID" value="ALQ35923.1"/>
    <property type="molecule type" value="Genomic_DNA"/>
</dbReference>
<keyword evidence="1" id="KW-0472">Membrane</keyword>
<evidence type="ECO:0000313" key="3">
    <source>
        <dbReference type="Proteomes" id="UP000068516"/>
    </source>
</evidence>
<feature type="transmembrane region" description="Helical" evidence="1">
    <location>
        <begin position="105"/>
        <end position="123"/>
    </location>
</feature>
<proteinExistence type="predicted"/>
<accession>A0AAC8WKW0</accession>
<protein>
    <submittedName>
        <fullName evidence="2">Uncharacterized protein</fullName>
    </submittedName>
</protein>
<dbReference type="AlphaFoldDB" id="A0AAC8WKW0"/>
<feature type="transmembrane region" description="Helical" evidence="1">
    <location>
        <begin position="44"/>
        <end position="66"/>
    </location>
</feature>
<keyword evidence="1" id="KW-0812">Transmembrane</keyword>
<feature type="transmembrane region" description="Helical" evidence="1">
    <location>
        <begin position="17"/>
        <end position="38"/>
    </location>
</feature>
<sequence length="210" mass="24511">MDAPKYMTLEKKDNHKLLTFLGVFIAFIIVTFFLYILAQKNESTIYAPIIALALPLLAAIGTNYFAKSSDENKIDKQDSWNNSEEDFTNRKKSRFSKFGPTGTDLTYFGFILSLISTYLSIYLSEVLNLTKILKKDYPNDSFSSIFMDVATNIFKAEWARKYLLQYWLWVTIFIIVLIGTTIWGTKKIEKLRKEEQEQNKRNKENKTKFN</sequence>
<organism evidence="2 3">
    <name type="scientific">Fusobacterium hwasookii ChDC F206</name>
    <dbReference type="NCBI Taxonomy" id="1307443"/>
    <lineage>
        <taxon>Bacteria</taxon>
        <taxon>Fusobacteriati</taxon>
        <taxon>Fusobacteriota</taxon>
        <taxon>Fusobacteriia</taxon>
        <taxon>Fusobacteriales</taxon>
        <taxon>Fusobacteriaceae</taxon>
        <taxon>Fusobacterium</taxon>
    </lineage>
</organism>
<dbReference type="Proteomes" id="UP000068516">
    <property type="component" value="Chromosome"/>
</dbReference>
<keyword evidence="1" id="KW-1133">Transmembrane helix</keyword>
<reference evidence="2 3" key="1">
    <citation type="submission" date="2015-11" db="EMBL/GenBank/DDBJ databases">
        <authorList>
            <person name="Kook J.-K."/>
            <person name="Park S.-N."/>
            <person name="Lim Y.K."/>
            <person name="Jo E."/>
        </authorList>
    </citation>
    <scope>NUCLEOTIDE SEQUENCE [LARGE SCALE GENOMIC DNA]</scope>
    <source>
        <strain evidence="2 3">ChDC F206</strain>
    </source>
</reference>
<evidence type="ECO:0000256" key="1">
    <source>
        <dbReference type="SAM" id="Phobius"/>
    </source>
</evidence>